<comment type="subcellular location">
    <subcellularLocation>
        <location evidence="1">Cell membrane</location>
        <topology evidence="1">Multi-pass membrane protein</topology>
    </subcellularLocation>
</comment>
<sequence length="115" mass="12580">MKKVVRSFGFAGKGIAWSFRTQFNFRIHIIAALLVTGLGWWVRLSLTEWVCVVLCFAMVMVTEMVNTAIEVLVDLVSPGYHSKAGLVKDIAAGAVLISAILAAIIGCVIFIPKLW</sequence>
<keyword evidence="5" id="KW-0808">Transferase</keyword>
<keyword evidence="4" id="KW-0444">Lipid biosynthesis</keyword>
<keyword evidence="14" id="KW-1208">Phospholipid metabolism</keyword>
<keyword evidence="11" id="KW-0443">Lipid metabolism</keyword>
<organism evidence="20 21">
    <name type="scientific">Hufsiella ginkgonis</name>
    <dbReference type="NCBI Taxonomy" id="2695274"/>
    <lineage>
        <taxon>Bacteria</taxon>
        <taxon>Pseudomonadati</taxon>
        <taxon>Bacteroidota</taxon>
        <taxon>Sphingobacteriia</taxon>
        <taxon>Sphingobacteriales</taxon>
        <taxon>Sphingobacteriaceae</taxon>
        <taxon>Hufsiella</taxon>
    </lineage>
</organism>
<name>A0A7K1Y3Z3_9SPHI</name>
<keyword evidence="13" id="KW-0594">Phospholipid biosynthesis</keyword>
<evidence type="ECO:0000256" key="15">
    <source>
        <dbReference type="PIRSR" id="PIRSR600829-1"/>
    </source>
</evidence>
<keyword evidence="9 17" id="KW-0067">ATP-binding</keyword>
<comment type="cofactor">
    <cofactor evidence="18">
        <name>Mg(2+)</name>
        <dbReference type="ChEBI" id="CHEBI:18420"/>
    </cofactor>
    <text evidence="18">Mn(2+), Zn(2+), Cd(2+) and Co(2+) support activity to lesser extents.</text>
</comment>
<evidence type="ECO:0000256" key="17">
    <source>
        <dbReference type="PIRSR" id="PIRSR600829-3"/>
    </source>
</evidence>
<dbReference type="InterPro" id="IPR033717">
    <property type="entry name" value="UDPK"/>
</dbReference>
<feature type="transmembrane region" description="Helical" evidence="19">
    <location>
        <begin position="89"/>
        <end position="111"/>
    </location>
</feature>
<dbReference type="GO" id="GO:0008654">
    <property type="term" value="P:phospholipid biosynthetic process"/>
    <property type="evidence" value="ECO:0007669"/>
    <property type="project" value="UniProtKB-KW"/>
</dbReference>
<keyword evidence="8 20" id="KW-0418">Kinase</keyword>
<dbReference type="Gene3D" id="1.10.287.3610">
    <property type="match status" value="1"/>
</dbReference>
<dbReference type="InterPro" id="IPR000829">
    <property type="entry name" value="DAGK"/>
</dbReference>
<evidence type="ECO:0000256" key="12">
    <source>
        <dbReference type="ARBA" id="ARBA00023136"/>
    </source>
</evidence>
<keyword evidence="3" id="KW-1003">Cell membrane</keyword>
<evidence type="ECO:0000256" key="1">
    <source>
        <dbReference type="ARBA" id="ARBA00004651"/>
    </source>
</evidence>
<reference evidence="20 21" key="1">
    <citation type="submission" date="2019-11" db="EMBL/GenBank/DDBJ databases">
        <title>Pedobacter sp. HMF7056 Genome sequencing and assembly.</title>
        <authorList>
            <person name="Kang H."/>
            <person name="Kim H."/>
            <person name="Joh K."/>
        </authorList>
    </citation>
    <scope>NUCLEOTIDE SEQUENCE [LARGE SCALE GENOMIC DNA]</scope>
    <source>
        <strain evidence="20 21">HMF7056</strain>
    </source>
</reference>
<dbReference type="InterPro" id="IPR036945">
    <property type="entry name" value="DAGK_sf"/>
</dbReference>
<dbReference type="PANTHER" id="PTHR34299">
    <property type="entry name" value="DIACYLGLYCEROL KINASE"/>
    <property type="match status" value="1"/>
</dbReference>
<evidence type="ECO:0000256" key="9">
    <source>
        <dbReference type="ARBA" id="ARBA00022840"/>
    </source>
</evidence>
<evidence type="ECO:0000256" key="10">
    <source>
        <dbReference type="ARBA" id="ARBA00022989"/>
    </source>
</evidence>
<evidence type="ECO:0000313" key="21">
    <source>
        <dbReference type="Proteomes" id="UP000451233"/>
    </source>
</evidence>
<evidence type="ECO:0000256" key="2">
    <source>
        <dbReference type="ARBA" id="ARBA00005967"/>
    </source>
</evidence>
<dbReference type="GO" id="GO:0046872">
    <property type="term" value="F:metal ion binding"/>
    <property type="evidence" value="ECO:0007669"/>
    <property type="project" value="UniProtKB-KW"/>
</dbReference>
<keyword evidence="12 19" id="KW-0472">Membrane</keyword>
<evidence type="ECO:0000256" key="13">
    <source>
        <dbReference type="ARBA" id="ARBA00023209"/>
    </source>
</evidence>
<feature type="binding site" evidence="16">
    <location>
        <position position="63"/>
    </location>
    <ligand>
        <name>substrate</name>
    </ligand>
</feature>
<evidence type="ECO:0000256" key="6">
    <source>
        <dbReference type="ARBA" id="ARBA00022692"/>
    </source>
</evidence>
<evidence type="ECO:0000256" key="11">
    <source>
        <dbReference type="ARBA" id="ARBA00023098"/>
    </source>
</evidence>
<dbReference type="Pfam" id="PF01219">
    <property type="entry name" value="DAGK_prokar"/>
    <property type="match status" value="1"/>
</dbReference>
<comment type="similarity">
    <text evidence="2">Belongs to the bacterial diacylglycerol kinase family.</text>
</comment>
<dbReference type="Proteomes" id="UP000451233">
    <property type="component" value="Unassembled WGS sequence"/>
</dbReference>
<dbReference type="PANTHER" id="PTHR34299:SF1">
    <property type="entry name" value="DIACYLGLYCEROL KINASE"/>
    <property type="match status" value="1"/>
</dbReference>
<feature type="active site" description="Proton acceptor" evidence="15">
    <location>
        <position position="63"/>
    </location>
</feature>
<evidence type="ECO:0000256" key="18">
    <source>
        <dbReference type="PIRSR" id="PIRSR600829-4"/>
    </source>
</evidence>
<keyword evidence="18" id="KW-0479">Metal-binding</keyword>
<dbReference type="AlphaFoldDB" id="A0A7K1Y3Z3"/>
<gene>
    <name evidence="20" type="ORF">GS398_21185</name>
</gene>
<dbReference type="GO" id="GO:0005524">
    <property type="term" value="F:ATP binding"/>
    <property type="evidence" value="ECO:0007669"/>
    <property type="project" value="UniProtKB-KW"/>
</dbReference>
<evidence type="ECO:0000256" key="14">
    <source>
        <dbReference type="ARBA" id="ARBA00023264"/>
    </source>
</evidence>
<keyword evidence="6 19" id="KW-0812">Transmembrane</keyword>
<evidence type="ECO:0000256" key="5">
    <source>
        <dbReference type="ARBA" id="ARBA00022679"/>
    </source>
</evidence>
<dbReference type="GO" id="GO:0005886">
    <property type="term" value="C:plasma membrane"/>
    <property type="evidence" value="ECO:0007669"/>
    <property type="project" value="UniProtKB-SubCell"/>
</dbReference>
<proteinExistence type="inferred from homology"/>
<comment type="caution">
    <text evidence="20">The sequence shown here is derived from an EMBL/GenBank/DDBJ whole genome shotgun (WGS) entry which is preliminary data.</text>
</comment>
<dbReference type="RefSeq" id="WP_160908834.1">
    <property type="nucleotide sequence ID" value="NZ_WVHS01000006.1"/>
</dbReference>
<keyword evidence="7 17" id="KW-0547">Nucleotide-binding</keyword>
<accession>A0A7K1Y3Z3</accession>
<evidence type="ECO:0000313" key="20">
    <source>
        <dbReference type="EMBL" id="MXV17828.1"/>
    </source>
</evidence>
<dbReference type="EMBL" id="WVHS01000006">
    <property type="protein sequence ID" value="MXV17828.1"/>
    <property type="molecule type" value="Genomic_DNA"/>
</dbReference>
<dbReference type="GO" id="GO:0016301">
    <property type="term" value="F:kinase activity"/>
    <property type="evidence" value="ECO:0007669"/>
    <property type="project" value="UniProtKB-KW"/>
</dbReference>
<evidence type="ECO:0000256" key="19">
    <source>
        <dbReference type="SAM" id="Phobius"/>
    </source>
</evidence>
<keyword evidence="18" id="KW-0460">Magnesium</keyword>
<protein>
    <submittedName>
        <fullName evidence="20">Diacylglycerol kinase</fullName>
    </submittedName>
</protein>
<keyword evidence="10 19" id="KW-1133">Transmembrane helix</keyword>
<feature type="transmembrane region" description="Helical" evidence="19">
    <location>
        <begin position="49"/>
        <end position="69"/>
    </location>
</feature>
<feature type="binding site" evidence="17">
    <location>
        <begin position="88"/>
        <end position="89"/>
    </location>
    <ligand>
        <name>ATP</name>
        <dbReference type="ChEBI" id="CHEBI:30616"/>
    </ligand>
</feature>
<evidence type="ECO:0000256" key="7">
    <source>
        <dbReference type="ARBA" id="ARBA00022741"/>
    </source>
</evidence>
<evidence type="ECO:0000256" key="8">
    <source>
        <dbReference type="ARBA" id="ARBA00022777"/>
    </source>
</evidence>
<evidence type="ECO:0000256" key="3">
    <source>
        <dbReference type="ARBA" id="ARBA00022475"/>
    </source>
</evidence>
<evidence type="ECO:0000256" key="16">
    <source>
        <dbReference type="PIRSR" id="PIRSR600829-2"/>
    </source>
</evidence>
<keyword evidence="21" id="KW-1185">Reference proteome</keyword>
<dbReference type="PROSITE" id="PS01069">
    <property type="entry name" value="DAGK_PROKAR"/>
    <property type="match status" value="1"/>
</dbReference>
<dbReference type="CDD" id="cd14265">
    <property type="entry name" value="UDPK_IM_like"/>
    <property type="match status" value="1"/>
</dbReference>
<feature type="binding site" evidence="18">
    <location>
        <position position="70"/>
    </location>
    <ligand>
        <name>a divalent metal cation</name>
        <dbReference type="ChEBI" id="CHEBI:60240"/>
    </ligand>
</feature>
<feature type="binding site" evidence="17">
    <location>
        <position position="70"/>
    </location>
    <ligand>
        <name>ATP</name>
        <dbReference type="ChEBI" id="CHEBI:30616"/>
    </ligand>
</feature>
<feature type="transmembrane region" description="Helical" evidence="19">
    <location>
        <begin position="23"/>
        <end position="42"/>
    </location>
</feature>
<evidence type="ECO:0000256" key="4">
    <source>
        <dbReference type="ARBA" id="ARBA00022516"/>
    </source>
</evidence>